<dbReference type="Pfam" id="PF07494">
    <property type="entry name" value="Reg_prop"/>
    <property type="match status" value="3"/>
</dbReference>
<dbReference type="CDD" id="cd00082">
    <property type="entry name" value="HisKA"/>
    <property type="match status" value="1"/>
</dbReference>
<dbReference type="SUPFAM" id="SSF63829">
    <property type="entry name" value="Calcium-dependent phosphotriesterase"/>
    <property type="match status" value="2"/>
</dbReference>
<dbReference type="InterPro" id="IPR003594">
    <property type="entry name" value="HATPase_dom"/>
</dbReference>
<keyword evidence="5" id="KW-0175">Coiled coil</keyword>
<dbReference type="PANTHER" id="PTHR43547:SF2">
    <property type="entry name" value="HYBRID SIGNAL TRANSDUCTION HISTIDINE KINASE C"/>
    <property type="match status" value="1"/>
</dbReference>
<keyword evidence="6" id="KW-0472">Membrane</keyword>
<dbReference type="AlphaFoldDB" id="A0A368VFH9"/>
<dbReference type="Gene3D" id="2.60.40.10">
    <property type="entry name" value="Immunoglobulins"/>
    <property type="match status" value="1"/>
</dbReference>
<evidence type="ECO:0000259" key="8">
    <source>
        <dbReference type="PROSITE" id="PS50110"/>
    </source>
</evidence>
<evidence type="ECO:0000256" key="4">
    <source>
        <dbReference type="PROSITE-ProRule" id="PRU00169"/>
    </source>
</evidence>
<organism evidence="9 10">
    <name type="scientific">Marinilabilia salmonicolor</name>
    <dbReference type="NCBI Taxonomy" id="989"/>
    <lineage>
        <taxon>Bacteria</taxon>
        <taxon>Pseudomonadati</taxon>
        <taxon>Bacteroidota</taxon>
        <taxon>Bacteroidia</taxon>
        <taxon>Marinilabiliales</taxon>
        <taxon>Marinilabiliaceae</taxon>
        <taxon>Marinilabilia</taxon>
    </lineage>
</organism>
<dbReference type="CDD" id="cd16922">
    <property type="entry name" value="HATPase_EvgS-ArcB-TorS-like"/>
    <property type="match status" value="1"/>
</dbReference>
<dbReference type="Gene3D" id="3.40.50.2300">
    <property type="match status" value="1"/>
</dbReference>
<keyword evidence="9" id="KW-0808">Transferase</keyword>
<keyword evidence="6" id="KW-1133">Transmembrane helix</keyword>
<dbReference type="RefSeq" id="WP_114436571.1">
    <property type="nucleotide sequence ID" value="NZ_QPIZ01000004.1"/>
</dbReference>
<dbReference type="Gene3D" id="1.10.287.130">
    <property type="match status" value="1"/>
</dbReference>
<dbReference type="Proteomes" id="UP000252733">
    <property type="component" value="Unassembled WGS sequence"/>
</dbReference>
<keyword evidence="10" id="KW-1185">Reference proteome</keyword>
<keyword evidence="3 4" id="KW-0597">Phosphoprotein</keyword>
<keyword evidence="9" id="KW-0418">Kinase</keyword>
<feature type="domain" description="Response regulatory" evidence="8">
    <location>
        <begin position="1144"/>
        <end position="1259"/>
    </location>
</feature>
<feature type="domain" description="Histidine kinase" evidence="7">
    <location>
        <begin position="902"/>
        <end position="1120"/>
    </location>
</feature>
<dbReference type="FunFam" id="3.30.565.10:FF:000049">
    <property type="entry name" value="Two-component sensor histidine kinase"/>
    <property type="match status" value="1"/>
</dbReference>
<dbReference type="PANTHER" id="PTHR43547">
    <property type="entry name" value="TWO-COMPONENT HISTIDINE KINASE"/>
    <property type="match status" value="1"/>
</dbReference>
<dbReference type="PRINTS" id="PR00344">
    <property type="entry name" value="BCTRLSENSOR"/>
</dbReference>
<dbReference type="FunFam" id="2.60.40.10:FF:000791">
    <property type="entry name" value="Two-component system sensor histidine kinase/response regulator"/>
    <property type="match status" value="1"/>
</dbReference>
<protein>
    <recommendedName>
        <fullName evidence="2">histidine kinase</fullName>
        <ecNumber evidence="2">2.7.13.3</ecNumber>
    </recommendedName>
</protein>
<evidence type="ECO:0000313" key="10">
    <source>
        <dbReference type="Proteomes" id="UP000252733"/>
    </source>
</evidence>
<dbReference type="Pfam" id="PF00072">
    <property type="entry name" value="Response_reg"/>
    <property type="match status" value="1"/>
</dbReference>
<dbReference type="CDD" id="cd17546">
    <property type="entry name" value="REC_hyHK_CKI1_RcsC-like"/>
    <property type="match status" value="1"/>
</dbReference>
<dbReference type="SUPFAM" id="SSF47384">
    <property type="entry name" value="Homodimeric domain of signal transducing histidine kinase"/>
    <property type="match status" value="1"/>
</dbReference>
<evidence type="ECO:0000256" key="6">
    <source>
        <dbReference type="SAM" id="Phobius"/>
    </source>
</evidence>
<feature type="coiled-coil region" evidence="5">
    <location>
        <begin position="833"/>
        <end position="870"/>
    </location>
</feature>
<dbReference type="GO" id="GO:0000155">
    <property type="term" value="F:phosphorelay sensor kinase activity"/>
    <property type="evidence" value="ECO:0007669"/>
    <property type="project" value="InterPro"/>
</dbReference>
<dbReference type="InterPro" id="IPR003661">
    <property type="entry name" value="HisK_dim/P_dom"/>
</dbReference>
<feature type="modified residue" description="4-aspartylphosphate" evidence="4">
    <location>
        <position position="1194"/>
    </location>
</feature>
<dbReference type="Pfam" id="PF07495">
    <property type="entry name" value="Y_Y_Y"/>
    <property type="match status" value="1"/>
</dbReference>
<evidence type="ECO:0000313" key="9">
    <source>
        <dbReference type="EMBL" id="RCW38414.1"/>
    </source>
</evidence>
<dbReference type="Gene3D" id="3.30.565.10">
    <property type="entry name" value="Histidine kinase-like ATPase, C-terminal domain"/>
    <property type="match status" value="1"/>
</dbReference>
<dbReference type="EMBL" id="QPIZ01000004">
    <property type="protein sequence ID" value="RCW38414.1"/>
    <property type="molecule type" value="Genomic_DNA"/>
</dbReference>
<keyword evidence="6" id="KW-0812">Transmembrane</keyword>
<dbReference type="SUPFAM" id="SSF55874">
    <property type="entry name" value="ATPase domain of HSP90 chaperone/DNA topoisomerase II/histidine kinase"/>
    <property type="match status" value="1"/>
</dbReference>
<dbReference type="Pfam" id="PF02518">
    <property type="entry name" value="HATPase_c"/>
    <property type="match status" value="1"/>
</dbReference>
<dbReference type="EC" id="2.7.13.3" evidence="2"/>
<dbReference type="InterPro" id="IPR036890">
    <property type="entry name" value="HATPase_C_sf"/>
</dbReference>
<sequence length="1259" mass="144846">MVPGRPVLLLFIILSNYAGLLWAQPTIRSLPSEVHQSLVRDIHRDREGYLWIANNGVGLMKHDSHGITRYLHDVSDSTSVSNDGIMALAEDSLQNLWIGTISGLNLYQRKSDNFKRYLHTPEDSTSLSGNYINDLYVDNKGDLWVLTNNGLCKYNPETDRFRCFFIPDNLNANNFTGMDQDQNGNYWVVTTSNGIYQFSPEDNKFIHFRDNKTEKGSFYNKKLLIDSENNIWIANWGTGLSRFIPKTRIFNYWPVNETGTGTNKQLIMDILEWRNNKILLAVDQGGINVLDLTTNKIKYIKANDPLNGSLSSNGVYCFHYDREEILWIGTSRGGVNYVNPKEDIFKVYTNKGVNTEIKNGIYNYPLMDIVPVFFEDSEGIVWIGTDGGGLAQFNRKTKKFRFFLHTPSDPHSISSNVIRSITEDADGNIYVGTWDGGINKYNKQTGQFTIEEFDRKNDGGYHGNNHWKIVNDSRNRFWVTNPVGQVDLYDQDKNLLGQYFMTPNPEIFHTPVIFEDPNNHIYINTINGVFEFQEEGKFFKKVVSLPEVSFVNAEDPGYLWVGTQKEGLFLCSRNGRIIDHFKTEDGLADNFISAIVLDSLKNPWIATHNKLSYYNKANSTFTNYSVDDGLPGNHFHTQSFLKTREGEIFFGGVNGFISFHPEDITKNKAIPKVYLTGLYLNNQKVDFRDEDAPINKPLKYVNEIELKHHQRTLTIDFQAINFTFSNKTRYRYKLEGYQKEWQETTGLNTKAHYTNLDPRDYIFKVKAANSDGIWNTVPTQIQITIAPPFYKTRAFIILLVLTGILLVLLIIRWRNRKLFLQTIRLGEKVRERTQKIEHQSRELEDKNRVLEDQKEELQIQHDELVKHKEHLGQLVEERTHDLKLAKERAEKSDKLKSYFLANMSHEIRTPMNAIVGFATLLGDESGDAKQRAEFINLIKTNADGLLYLMEDILDFSMIEADQMKLHLKEFKINSLLEDTFSSFSLQNENTSIELRENNDIKSQDITIRSDEFRIRQIIFNLLSNASKFTEKGFVELRMTESEEELIISVADTGPGIPEAEKESIFNQFVRLENDQYMAKRGIGLGLAISNRLAQLLGARLSLTSEPGKGSVFSLRLPKAVITHKSTPKPSMNLKALETDWKGKNLLIIEDESSNFRYLKEVLKPTQINIIWAKDGLEALEYFKTGHRFDVALLDIKMPKMDGFETFKKIKELAPDQIIIAQTAYARIEDEIKIRDYGFDEYLAKPINPNHLITIISKFF</sequence>
<evidence type="ECO:0000256" key="1">
    <source>
        <dbReference type="ARBA" id="ARBA00000085"/>
    </source>
</evidence>
<evidence type="ECO:0000259" key="7">
    <source>
        <dbReference type="PROSITE" id="PS50109"/>
    </source>
</evidence>
<comment type="catalytic activity">
    <reaction evidence="1">
        <text>ATP + protein L-histidine = ADP + protein N-phospho-L-histidine.</text>
        <dbReference type="EC" id="2.7.13.3"/>
    </reaction>
</comment>
<dbReference type="PROSITE" id="PS50110">
    <property type="entry name" value="RESPONSE_REGULATORY"/>
    <property type="match status" value="1"/>
</dbReference>
<dbReference type="InterPro" id="IPR015943">
    <property type="entry name" value="WD40/YVTN_repeat-like_dom_sf"/>
</dbReference>
<dbReference type="InterPro" id="IPR005467">
    <property type="entry name" value="His_kinase_dom"/>
</dbReference>
<dbReference type="PROSITE" id="PS50109">
    <property type="entry name" value="HIS_KIN"/>
    <property type="match status" value="1"/>
</dbReference>
<dbReference type="InterPro" id="IPR013783">
    <property type="entry name" value="Ig-like_fold"/>
</dbReference>
<dbReference type="InterPro" id="IPR001789">
    <property type="entry name" value="Sig_transdc_resp-reg_receiver"/>
</dbReference>
<dbReference type="InterPro" id="IPR011110">
    <property type="entry name" value="Reg_prop"/>
</dbReference>
<dbReference type="InterPro" id="IPR036097">
    <property type="entry name" value="HisK_dim/P_sf"/>
</dbReference>
<dbReference type="InterPro" id="IPR004358">
    <property type="entry name" value="Sig_transdc_His_kin-like_C"/>
</dbReference>
<reference evidence="9 10" key="1">
    <citation type="submission" date="2018-07" db="EMBL/GenBank/DDBJ databases">
        <title>Freshwater and sediment microbial communities from various areas in North America, analyzing microbe dynamics in response to fracking.</title>
        <authorList>
            <person name="Lamendella R."/>
        </authorList>
    </citation>
    <scope>NUCLEOTIDE SEQUENCE [LARGE SCALE GENOMIC DNA]</scope>
    <source>
        <strain evidence="9 10">160A</strain>
    </source>
</reference>
<gene>
    <name evidence="9" type="ORF">DFO77_104172</name>
</gene>
<evidence type="ECO:0000256" key="2">
    <source>
        <dbReference type="ARBA" id="ARBA00012438"/>
    </source>
</evidence>
<dbReference type="SMART" id="SM00387">
    <property type="entry name" value="HATPase_c"/>
    <property type="match status" value="1"/>
</dbReference>
<proteinExistence type="predicted"/>
<dbReference type="SUPFAM" id="SSF52172">
    <property type="entry name" value="CheY-like"/>
    <property type="match status" value="1"/>
</dbReference>
<evidence type="ECO:0000256" key="5">
    <source>
        <dbReference type="SAM" id="Coils"/>
    </source>
</evidence>
<dbReference type="Gene3D" id="2.130.10.10">
    <property type="entry name" value="YVTN repeat-like/Quinoprotein amine dehydrogenase"/>
    <property type="match status" value="3"/>
</dbReference>
<dbReference type="Pfam" id="PF00512">
    <property type="entry name" value="HisKA"/>
    <property type="match status" value="1"/>
</dbReference>
<dbReference type="SMART" id="SM00388">
    <property type="entry name" value="HisKA"/>
    <property type="match status" value="1"/>
</dbReference>
<comment type="caution">
    <text evidence="9">The sequence shown here is derived from an EMBL/GenBank/DDBJ whole genome shotgun (WGS) entry which is preliminary data.</text>
</comment>
<evidence type="ECO:0000256" key="3">
    <source>
        <dbReference type="ARBA" id="ARBA00022553"/>
    </source>
</evidence>
<dbReference type="SMART" id="SM00448">
    <property type="entry name" value="REC"/>
    <property type="match status" value="1"/>
</dbReference>
<accession>A0A368VFH9</accession>
<feature type="transmembrane region" description="Helical" evidence="6">
    <location>
        <begin position="794"/>
        <end position="811"/>
    </location>
</feature>
<dbReference type="InterPro" id="IPR011123">
    <property type="entry name" value="Y_Y_Y"/>
</dbReference>
<name>A0A368VFH9_9BACT</name>
<dbReference type="InterPro" id="IPR011006">
    <property type="entry name" value="CheY-like_superfamily"/>
</dbReference>